<evidence type="ECO:0000256" key="1">
    <source>
        <dbReference type="SAM" id="MobiDB-lite"/>
    </source>
</evidence>
<dbReference type="Proteomes" id="UP000199400">
    <property type="component" value="Unassembled WGS sequence"/>
</dbReference>
<organism evidence="2 3">
    <name type="scientific">Nannocystis exedens</name>
    <dbReference type="NCBI Taxonomy" id="54"/>
    <lineage>
        <taxon>Bacteria</taxon>
        <taxon>Pseudomonadati</taxon>
        <taxon>Myxococcota</taxon>
        <taxon>Polyangia</taxon>
        <taxon>Nannocystales</taxon>
        <taxon>Nannocystaceae</taxon>
        <taxon>Nannocystis</taxon>
    </lineage>
</organism>
<protein>
    <submittedName>
        <fullName evidence="2">Uncharacterized protein</fullName>
    </submittedName>
</protein>
<feature type="region of interest" description="Disordered" evidence="1">
    <location>
        <begin position="26"/>
        <end position="50"/>
    </location>
</feature>
<dbReference type="EMBL" id="FOMX01000015">
    <property type="protein sequence ID" value="SFE54796.1"/>
    <property type="molecule type" value="Genomic_DNA"/>
</dbReference>
<name>A0A1I2BFA4_9BACT</name>
<reference evidence="3" key="1">
    <citation type="submission" date="2016-10" db="EMBL/GenBank/DDBJ databases">
        <authorList>
            <person name="Varghese N."/>
            <person name="Submissions S."/>
        </authorList>
    </citation>
    <scope>NUCLEOTIDE SEQUENCE [LARGE SCALE GENOMIC DNA]</scope>
    <source>
        <strain evidence="3">ATCC 25963</strain>
    </source>
</reference>
<keyword evidence="3" id="KW-1185">Reference proteome</keyword>
<sequence length="50" mass="5526">MSDLRIASVQLERFKLEYTCPCSGKMASHRGCRPSAGDPRSTRLCDQAVP</sequence>
<evidence type="ECO:0000313" key="3">
    <source>
        <dbReference type="Proteomes" id="UP000199400"/>
    </source>
</evidence>
<dbReference type="RefSeq" id="WP_170135468.1">
    <property type="nucleotide sequence ID" value="NZ_FOMX01000015.1"/>
</dbReference>
<accession>A0A1I2BFA4</accession>
<evidence type="ECO:0000313" key="2">
    <source>
        <dbReference type="EMBL" id="SFE54796.1"/>
    </source>
</evidence>
<gene>
    <name evidence="2" type="ORF">SAMN02745121_04650</name>
</gene>
<proteinExistence type="predicted"/>
<dbReference type="AlphaFoldDB" id="A0A1I2BFA4"/>